<feature type="chain" id="PRO_5045087081" evidence="4">
    <location>
        <begin position="29"/>
        <end position="553"/>
    </location>
</feature>
<evidence type="ECO:0000259" key="5">
    <source>
        <dbReference type="Pfam" id="PF00496"/>
    </source>
</evidence>
<feature type="signal peptide" evidence="4">
    <location>
        <begin position="1"/>
        <end position="28"/>
    </location>
</feature>
<keyword evidence="3 4" id="KW-0732">Signal</keyword>
<gene>
    <name evidence="6" type="ORF">H9651_14115</name>
</gene>
<dbReference type="PROSITE" id="PS51257">
    <property type="entry name" value="PROKAR_LIPOPROTEIN"/>
    <property type="match status" value="1"/>
</dbReference>
<keyword evidence="7" id="KW-1185">Reference proteome</keyword>
<reference evidence="6 7" key="1">
    <citation type="submission" date="2020-08" db="EMBL/GenBank/DDBJ databases">
        <title>A Genomic Blueprint of the Chicken Gut Microbiome.</title>
        <authorList>
            <person name="Gilroy R."/>
            <person name="Ravi A."/>
            <person name="Getino M."/>
            <person name="Pursley I."/>
            <person name="Horton D.L."/>
            <person name="Alikhan N.-F."/>
            <person name="Baker D."/>
            <person name="Gharbi K."/>
            <person name="Hall N."/>
            <person name="Watson M."/>
            <person name="Adriaenssens E.M."/>
            <person name="Foster-Nyarko E."/>
            <person name="Jarju S."/>
            <person name="Secka A."/>
            <person name="Antonio M."/>
            <person name="Oren A."/>
            <person name="Chaudhuri R."/>
            <person name="La Ragione R.M."/>
            <person name="Hildebrand F."/>
            <person name="Pallen M.J."/>
        </authorList>
    </citation>
    <scope>NUCLEOTIDE SEQUENCE [LARGE SCALE GENOMIC DNA]</scope>
    <source>
        <strain evidence="6 7">Sa4CUA7</strain>
    </source>
</reference>
<comment type="similarity">
    <text evidence="1">Belongs to the bacterial solute-binding protein 5 family.</text>
</comment>
<proteinExistence type="inferred from homology"/>
<dbReference type="CDD" id="cd08492">
    <property type="entry name" value="PBP2_NikA_DppA_OppA_like_15"/>
    <property type="match status" value="1"/>
</dbReference>
<evidence type="ECO:0000256" key="3">
    <source>
        <dbReference type="ARBA" id="ARBA00022729"/>
    </source>
</evidence>
<dbReference type="NCBIfam" id="TIGR04028">
    <property type="entry name" value="SBP_KPN_01854"/>
    <property type="match status" value="1"/>
</dbReference>
<dbReference type="Pfam" id="PF00496">
    <property type="entry name" value="SBP_bac_5"/>
    <property type="match status" value="1"/>
</dbReference>
<dbReference type="PANTHER" id="PTHR30290:SF9">
    <property type="entry name" value="OLIGOPEPTIDE-BINDING PROTEIN APPA"/>
    <property type="match status" value="1"/>
</dbReference>
<dbReference type="RefSeq" id="WP_191719972.1">
    <property type="nucleotide sequence ID" value="NZ_JACSQP010000013.1"/>
</dbReference>
<dbReference type="Gene3D" id="3.40.190.10">
    <property type="entry name" value="Periplasmic binding protein-like II"/>
    <property type="match status" value="1"/>
</dbReference>
<dbReference type="EMBL" id="JACSQP010000013">
    <property type="protein sequence ID" value="MBD7958774.1"/>
    <property type="molecule type" value="Genomic_DNA"/>
</dbReference>
<keyword evidence="2" id="KW-0813">Transport</keyword>
<dbReference type="SUPFAM" id="SSF53850">
    <property type="entry name" value="Periplasmic binding protein-like II"/>
    <property type="match status" value="1"/>
</dbReference>
<feature type="domain" description="Solute-binding protein family 5" evidence="5">
    <location>
        <begin position="89"/>
        <end position="436"/>
    </location>
</feature>
<dbReference type="Gene3D" id="3.10.105.10">
    <property type="entry name" value="Dipeptide-binding Protein, Domain 3"/>
    <property type="match status" value="1"/>
</dbReference>
<comment type="caution">
    <text evidence="6">The sequence shown here is derived from an EMBL/GenBank/DDBJ whole genome shotgun (WGS) entry which is preliminary data.</text>
</comment>
<protein>
    <submittedName>
        <fullName evidence="6">TIGR04028 family ABC transporter substrate-binding protein</fullName>
    </submittedName>
</protein>
<sequence>MSHTRIPAARGVAAAAAALALVSLTACAAPGAATNAATAGGPVAGGTLVYLEHQAHTTLYPPSAGFYPNGGIVNNVFDRLVWQDPETLELKPWIATDWEVNADATEYTFNLRDDVTFSDGSALDAEVVAKNFDLFGLGDPERGLTVSEAINNYAGSEVVDDDTVTFHFSAPAPGFLQATSTNNSGLLSADTLDFTLEQFAPGNSAEVIGSGPFTITEETIGSTLTLTARDDYDWAPPDRAHQGRALLDAVKITVTPEDSVRVGALLSGQADYVRYVEAQDENQVEAAGFTIYAPQTSGVNNHLSLRVRNDILSDIRVRQALIAGIDRAEVVDTIYTENYPLATSILSSTALGYVDTSAAFEFDPDAAADLLDEAGWTLGADGIREKDGEPLHLVVNEAGAQPRSFEALTLISQQLKKVGVDLEILKADAGTAAEAIRDADQVQISHSMVARADLDVIKSQFYSLNRNSLLNLDYGDQSIGDPQLEELLEGVASDPDPEARVADSQAVQRYLAEQAYVIPLFEEPQVYGTSARVHGVTFESVARPSFYEIWLAE</sequence>
<evidence type="ECO:0000256" key="1">
    <source>
        <dbReference type="ARBA" id="ARBA00005695"/>
    </source>
</evidence>
<dbReference type="InterPro" id="IPR039424">
    <property type="entry name" value="SBP_5"/>
</dbReference>
<dbReference type="PANTHER" id="PTHR30290">
    <property type="entry name" value="PERIPLASMIC BINDING COMPONENT OF ABC TRANSPORTER"/>
    <property type="match status" value="1"/>
</dbReference>
<evidence type="ECO:0000256" key="2">
    <source>
        <dbReference type="ARBA" id="ARBA00022448"/>
    </source>
</evidence>
<dbReference type="PIRSF" id="PIRSF002741">
    <property type="entry name" value="MppA"/>
    <property type="match status" value="1"/>
</dbReference>
<dbReference type="InterPro" id="IPR000914">
    <property type="entry name" value="SBP_5_dom"/>
</dbReference>
<evidence type="ECO:0000256" key="4">
    <source>
        <dbReference type="SAM" id="SignalP"/>
    </source>
</evidence>
<accession>A0ABR8S5W7</accession>
<name>A0ABR8S5W7_9MICO</name>
<evidence type="ECO:0000313" key="6">
    <source>
        <dbReference type="EMBL" id="MBD7958774.1"/>
    </source>
</evidence>
<evidence type="ECO:0000313" key="7">
    <source>
        <dbReference type="Proteomes" id="UP000648352"/>
    </source>
</evidence>
<organism evidence="6 7">
    <name type="scientific">Microbacterium pullorum</name>
    <dbReference type="NCBI Taxonomy" id="2762236"/>
    <lineage>
        <taxon>Bacteria</taxon>
        <taxon>Bacillati</taxon>
        <taxon>Actinomycetota</taxon>
        <taxon>Actinomycetes</taxon>
        <taxon>Micrococcales</taxon>
        <taxon>Microbacteriaceae</taxon>
        <taxon>Microbacterium</taxon>
    </lineage>
</organism>
<dbReference type="InterPro" id="IPR023920">
    <property type="entry name" value="ABC_transptr_sub-bd_KPN01854"/>
</dbReference>
<dbReference type="InterPro" id="IPR030678">
    <property type="entry name" value="Peptide/Ni-bd"/>
</dbReference>
<dbReference type="Proteomes" id="UP000648352">
    <property type="component" value="Unassembled WGS sequence"/>
</dbReference>